<name>A0A6J4KZB6_9CYAN</name>
<reference evidence="3" key="1">
    <citation type="submission" date="2020-02" db="EMBL/GenBank/DDBJ databases">
        <authorList>
            <person name="Meier V. D."/>
        </authorList>
    </citation>
    <scope>NUCLEOTIDE SEQUENCE</scope>
    <source>
        <strain evidence="3">AVDCRST_MAG94</strain>
    </source>
</reference>
<proteinExistence type="predicted"/>
<dbReference type="EMBL" id="CADCTY010000457">
    <property type="protein sequence ID" value="CAA9318217.1"/>
    <property type="molecule type" value="Genomic_DNA"/>
</dbReference>
<protein>
    <recommendedName>
        <fullName evidence="2">Trypsin-co-occurring domain-containing protein</fullName>
    </recommendedName>
</protein>
<evidence type="ECO:0000259" key="2">
    <source>
        <dbReference type="Pfam" id="PF19493"/>
    </source>
</evidence>
<sequence length="154" mass="16396">MTKIVPVQLDNGTVLYIEAQDETETSSIAPQVPVEEGEQRRGGAKGLGDPRMPFRPNPTQSMEMVQNTIRTYTVYCLNAFKNCGSANVDEVTLEFGVNLSADAGIPYIASGKAQSNLKITVKCSYNKPGSEEGNGALIEPVMTSNGQPLVGGGQ</sequence>
<evidence type="ECO:0000313" key="3">
    <source>
        <dbReference type="EMBL" id="CAA9318217.1"/>
    </source>
</evidence>
<organism evidence="3">
    <name type="scientific">uncultured Leptolyngbya sp</name>
    <dbReference type="NCBI Taxonomy" id="332963"/>
    <lineage>
        <taxon>Bacteria</taxon>
        <taxon>Bacillati</taxon>
        <taxon>Cyanobacteriota</taxon>
        <taxon>Cyanophyceae</taxon>
        <taxon>Leptolyngbyales</taxon>
        <taxon>Leptolyngbyaceae</taxon>
        <taxon>Leptolyngbya group</taxon>
        <taxon>Leptolyngbya</taxon>
        <taxon>environmental samples</taxon>
    </lineage>
</organism>
<feature type="domain" description="Trypsin-co-occurring" evidence="2">
    <location>
        <begin position="7"/>
        <end position="124"/>
    </location>
</feature>
<evidence type="ECO:0000256" key="1">
    <source>
        <dbReference type="SAM" id="MobiDB-lite"/>
    </source>
</evidence>
<dbReference type="AlphaFoldDB" id="A0A6J4KZB6"/>
<gene>
    <name evidence="3" type="ORF">AVDCRST_MAG94-1324</name>
</gene>
<dbReference type="InterPro" id="IPR045794">
    <property type="entry name" value="Trypco1"/>
</dbReference>
<dbReference type="Pfam" id="PF19493">
    <property type="entry name" value="Trypco1"/>
    <property type="match status" value="1"/>
</dbReference>
<feature type="region of interest" description="Disordered" evidence="1">
    <location>
        <begin position="133"/>
        <end position="154"/>
    </location>
</feature>
<feature type="region of interest" description="Disordered" evidence="1">
    <location>
        <begin position="33"/>
        <end position="59"/>
    </location>
</feature>
<accession>A0A6J4KZB6</accession>
<dbReference type="NCBIfam" id="NF041216">
    <property type="entry name" value="CU044_2847_fam"/>
    <property type="match status" value="1"/>
</dbReference>